<dbReference type="AlphaFoldDB" id="A0A6J4QTE5"/>
<evidence type="ECO:0000256" key="3">
    <source>
        <dbReference type="SAM" id="SignalP"/>
    </source>
</evidence>
<feature type="transmembrane region" description="Helical" evidence="2">
    <location>
        <begin position="259"/>
        <end position="277"/>
    </location>
</feature>
<accession>A0A6J4QTE5</accession>
<keyword evidence="2" id="KW-1133">Transmembrane helix</keyword>
<evidence type="ECO:0000256" key="1">
    <source>
        <dbReference type="SAM" id="MobiDB-lite"/>
    </source>
</evidence>
<evidence type="ECO:0008006" key="5">
    <source>
        <dbReference type="Google" id="ProtNLM"/>
    </source>
</evidence>
<name>A0A6J4QTE5_9ACTN</name>
<evidence type="ECO:0000313" key="4">
    <source>
        <dbReference type="EMBL" id="CAA9454458.1"/>
    </source>
</evidence>
<feature type="signal peptide" evidence="3">
    <location>
        <begin position="1"/>
        <end position="20"/>
    </location>
</feature>
<protein>
    <recommendedName>
        <fullName evidence="5">Gram-positive cocci surface proteins LPxTG domain-containing protein</fullName>
    </recommendedName>
</protein>
<keyword evidence="2" id="KW-0812">Transmembrane</keyword>
<gene>
    <name evidence="4" type="ORF">AVDCRST_MAG14-1380</name>
</gene>
<feature type="region of interest" description="Disordered" evidence="1">
    <location>
        <begin position="228"/>
        <end position="250"/>
    </location>
</feature>
<feature type="chain" id="PRO_5027102201" description="Gram-positive cocci surface proteins LPxTG domain-containing protein" evidence="3">
    <location>
        <begin position="21"/>
        <end position="283"/>
    </location>
</feature>
<sequence>MLLLATVLAAMLAAASPALAESEPVFEATGVLEKPEVTTYQYGTHAITDEASGNRYALQSQSVDLDAYAGERVTVSGAPVPGYQDGQVEGGPDLLRVDQVEPADGPPGPPPGEEFARLSFELTVECEPPAGATFLGFTTLESVMTTPLTDPDGDGLYTGSMTVNKFPPGPRPVPSDIEPISLSPVRIVQGPPTGSSALGPEFRVIKDFGSVELDEDKTLAASVSFCDGGDSGGSDGGGSDNSSGGGSGMKVLPATGGTTLPTVGLVGALLLVGGLLARRCARQ</sequence>
<evidence type="ECO:0000256" key="2">
    <source>
        <dbReference type="SAM" id="Phobius"/>
    </source>
</evidence>
<reference evidence="4" key="1">
    <citation type="submission" date="2020-02" db="EMBL/GenBank/DDBJ databases">
        <authorList>
            <person name="Meier V. D."/>
        </authorList>
    </citation>
    <scope>NUCLEOTIDE SEQUENCE</scope>
    <source>
        <strain evidence="4">AVDCRST_MAG14</strain>
    </source>
</reference>
<proteinExistence type="predicted"/>
<keyword evidence="2" id="KW-0472">Membrane</keyword>
<dbReference type="EMBL" id="CADCVG010000057">
    <property type="protein sequence ID" value="CAA9454458.1"/>
    <property type="molecule type" value="Genomic_DNA"/>
</dbReference>
<dbReference type="NCBIfam" id="TIGR01167">
    <property type="entry name" value="LPXTG_anchor"/>
    <property type="match status" value="1"/>
</dbReference>
<keyword evidence="3" id="KW-0732">Signal</keyword>
<organism evidence="4">
    <name type="scientific">uncultured Rubrobacteraceae bacterium</name>
    <dbReference type="NCBI Taxonomy" id="349277"/>
    <lineage>
        <taxon>Bacteria</taxon>
        <taxon>Bacillati</taxon>
        <taxon>Actinomycetota</taxon>
        <taxon>Rubrobacteria</taxon>
        <taxon>Rubrobacterales</taxon>
        <taxon>Rubrobacteraceae</taxon>
        <taxon>environmental samples</taxon>
    </lineage>
</organism>
<feature type="compositionally biased region" description="Gly residues" evidence="1">
    <location>
        <begin position="229"/>
        <end position="248"/>
    </location>
</feature>